<evidence type="ECO:0000313" key="1">
    <source>
        <dbReference type="EMBL" id="SVE61646.1"/>
    </source>
</evidence>
<gene>
    <name evidence="1" type="ORF">METZ01_LOCUS514500</name>
</gene>
<sequence>EKGWPVDIHQIATRARKEAAVPIIVDNISNGLFIVISEGGKNCTIDTRQGQMAKDINEILAKTKSNPTRFPPEESSKSIRSIVMYNLKNAILESGLDVHVMETPNQTILVRHDQFGEDYTFSVTSNVPGILSKEANVAELSEPGLNAQGTINNEVTVGEGQFITALDGTSAAGVTIEYNREIGLKEIPIFDELGARIGTEFKEETNEEIVGSQSNPNLEGYVHVSQRST</sequence>
<feature type="non-terminal residue" evidence="1">
    <location>
        <position position="1"/>
    </location>
</feature>
<feature type="non-terminal residue" evidence="1">
    <location>
        <position position="229"/>
    </location>
</feature>
<dbReference type="EMBL" id="UINC01229789">
    <property type="protein sequence ID" value="SVE61646.1"/>
    <property type="molecule type" value="Genomic_DNA"/>
</dbReference>
<accession>A0A383EXM0</accession>
<reference evidence="1" key="1">
    <citation type="submission" date="2018-05" db="EMBL/GenBank/DDBJ databases">
        <authorList>
            <person name="Lanie J.A."/>
            <person name="Ng W.-L."/>
            <person name="Kazmierczak K.M."/>
            <person name="Andrzejewski T.M."/>
            <person name="Davidsen T.M."/>
            <person name="Wayne K.J."/>
            <person name="Tettelin H."/>
            <person name="Glass J.I."/>
            <person name="Rusch D."/>
            <person name="Podicherti R."/>
            <person name="Tsui H.-C.T."/>
            <person name="Winkler M.E."/>
        </authorList>
    </citation>
    <scope>NUCLEOTIDE SEQUENCE</scope>
</reference>
<protein>
    <submittedName>
        <fullName evidence="1">Uncharacterized protein</fullName>
    </submittedName>
</protein>
<organism evidence="1">
    <name type="scientific">marine metagenome</name>
    <dbReference type="NCBI Taxonomy" id="408172"/>
    <lineage>
        <taxon>unclassified sequences</taxon>
        <taxon>metagenomes</taxon>
        <taxon>ecological metagenomes</taxon>
    </lineage>
</organism>
<dbReference type="AlphaFoldDB" id="A0A383EXM0"/>
<name>A0A383EXM0_9ZZZZ</name>
<proteinExistence type="predicted"/>